<evidence type="ECO:0000313" key="3">
    <source>
        <dbReference type="Proteomes" id="UP001529510"/>
    </source>
</evidence>
<accession>A0ABD0N720</accession>
<protein>
    <submittedName>
        <fullName evidence="2">Uncharacterized protein</fullName>
    </submittedName>
</protein>
<feature type="region of interest" description="Disordered" evidence="1">
    <location>
        <begin position="101"/>
        <end position="129"/>
    </location>
</feature>
<name>A0ABD0N720_CIRMR</name>
<feature type="compositionally biased region" description="Basic and acidic residues" evidence="1">
    <location>
        <begin position="114"/>
        <end position="129"/>
    </location>
</feature>
<dbReference type="Proteomes" id="UP001529510">
    <property type="component" value="Unassembled WGS sequence"/>
</dbReference>
<reference evidence="2 3" key="1">
    <citation type="submission" date="2024-05" db="EMBL/GenBank/DDBJ databases">
        <title>Genome sequencing and assembly of Indian major carp, Cirrhinus mrigala (Hamilton, 1822).</title>
        <authorList>
            <person name="Mohindra V."/>
            <person name="Chowdhury L.M."/>
            <person name="Lal K."/>
            <person name="Jena J.K."/>
        </authorList>
    </citation>
    <scope>NUCLEOTIDE SEQUENCE [LARGE SCALE GENOMIC DNA]</scope>
    <source>
        <strain evidence="2">CM1030</strain>
        <tissue evidence="2">Blood</tissue>
    </source>
</reference>
<feature type="non-terminal residue" evidence="2">
    <location>
        <position position="129"/>
    </location>
</feature>
<dbReference type="EMBL" id="JAMKFB020000024">
    <property type="protein sequence ID" value="KAL0157408.1"/>
    <property type="molecule type" value="Genomic_DNA"/>
</dbReference>
<dbReference type="AlphaFoldDB" id="A0ABD0N720"/>
<organism evidence="2 3">
    <name type="scientific">Cirrhinus mrigala</name>
    <name type="common">Mrigala</name>
    <dbReference type="NCBI Taxonomy" id="683832"/>
    <lineage>
        <taxon>Eukaryota</taxon>
        <taxon>Metazoa</taxon>
        <taxon>Chordata</taxon>
        <taxon>Craniata</taxon>
        <taxon>Vertebrata</taxon>
        <taxon>Euteleostomi</taxon>
        <taxon>Actinopterygii</taxon>
        <taxon>Neopterygii</taxon>
        <taxon>Teleostei</taxon>
        <taxon>Ostariophysi</taxon>
        <taxon>Cypriniformes</taxon>
        <taxon>Cyprinidae</taxon>
        <taxon>Labeoninae</taxon>
        <taxon>Labeonini</taxon>
        <taxon>Cirrhinus</taxon>
    </lineage>
</organism>
<keyword evidence="3" id="KW-1185">Reference proteome</keyword>
<evidence type="ECO:0000256" key="1">
    <source>
        <dbReference type="SAM" id="MobiDB-lite"/>
    </source>
</evidence>
<sequence length="129" mass="14958">GEQFRSFQPFKQRVDVFLHLTLSPSYMDLLRFCQSVLLLSHGQATVERGFSINKEVETCNLLGESLEALRLICDNVPLTKNLLASVASARSQYRLYLEQERKKRESDAQTQKRKAAEDELQELKQQRRV</sequence>
<evidence type="ECO:0000313" key="2">
    <source>
        <dbReference type="EMBL" id="KAL0157408.1"/>
    </source>
</evidence>
<comment type="caution">
    <text evidence="2">The sequence shown here is derived from an EMBL/GenBank/DDBJ whole genome shotgun (WGS) entry which is preliminary data.</text>
</comment>
<gene>
    <name evidence="2" type="ORF">M9458_048654</name>
</gene>
<proteinExistence type="predicted"/>
<feature type="non-terminal residue" evidence="2">
    <location>
        <position position="1"/>
    </location>
</feature>